<dbReference type="Gene3D" id="3.40.30.10">
    <property type="entry name" value="Glutaredoxin"/>
    <property type="match status" value="1"/>
</dbReference>
<organism evidence="5 6">
    <name type="scientific">Panacibacter microcysteis</name>
    <dbReference type="NCBI Taxonomy" id="2793269"/>
    <lineage>
        <taxon>Bacteria</taxon>
        <taxon>Pseudomonadati</taxon>
        <taxon>Bacteroidota</taxon>
        <taxon>Chitinophagia</taxon>
        <taxon>Chitinophagales</taxon>
        <taxon>Chitinophagaceae</taxon>
        <taxon>Panacibacter</taxon>
    </lineage>
</organism>
<proteinExistence type="inferred from homology"/>
<dbReference type="PIRSF" id="PIRSF000303">
    <property type="entry name" value="Glutathion_perox"/>
    <property type="match status" value="1"/>
</dbReference>
<sequence length="176" mass="19412">MKIFYMLFGAMFFLSGISTYSFTDIDDNTVNMSSFIGKKVLIVNTASSGDSIQFAGLETLYNTYHDSLVIIAFPSNSFGNEPLENAAIKSLMTTKYDTHFILAGKTSVTGNDQLALFQWLTQDSLNNTLSTIIQADFYKFLVDENGELMGVFSNEVLPLDSNIIKAISIPVAPVKE</sequence>
<dbReference type="GO" id="GO:0004601">
    <property type="term" value="F:peroxidase activity"/>
    <property type="evidence" value="ECO:0007669"/>
    <property type="project" value="UniProtKB-KW"/>
</dbReference>
<dbReference type="PROSITE" id="PS51355">
    <property type="entry name" value="GLUTATHIONE_PEROXID_3"/>
    <property type="match status" value="1"/>
</dbReference>
<name>A0A931EBQ6_9BACT</name>
<dbReference type="SUPFAM" id="SSF52833">
    <property type="entry name" value="Thioredoxin-like"/>
    <property type="match status" value="1"/>
</dbReference>
<dbReference type="AlphaFoldDB" id="A0A931EBQ6"/>
<evidence type="ECO:0000256" key="4">
    <source>
        <dbReference type="SAM" id="SignalP"/>
    </source>
</evidence>
<feature type="chain" id="PRO_5037551363" evidence="4">
    <location>
        <begin position="24"/>
        <end position="176"/>
    </location>
</feature>
<keyword evidence="2 5" id="KW-0575">Peroxidase</keyword>
<dbReference type="RefSeq" id="WP_196991786.1">
    <property type="nucleotide sequence ID" value="NZ_JADWYR010000002.1"/>
</dbReference>
<dbReference type="PANTHER" id="PTHR11592">
    <property type="entry name" value="GLUTATHIONE PEROXIDASE"/>
    <property type="match status" value="1"/>
</dbReference>
<feature type="signal peptide" evidence="4">
    <location>
        <begin position="1"/>
        <end position="23"/>
    </location>
</feature>
<dbReference type="Proteomes" id="UP000628448">
    <property type="component" value="Unassembled WGS sequence"/>
</dbReference>
<dbReference type="Pfam" id="PF00255">
    <property type="entry name" value="GSHPx"/>
    <property type="match status" value="1"/>
</dbReference>
<dbReference type="InterPro" id="IPR000889">
    <property type="entry name" value="Glutathione_peroxidase"/>
</dbReference>
<comment type="similarity">
    <text evidence="1">Belongs to the glutathione peroxidase family.</text>
</comment>
<accession>A0A931EBQ6</accession>
<gene>
    <name evidence="5" type="ORF">I5907_15850</name>
</gene>
<comment type="caution">
    <text evidence="5">The sequence shown here is derived from an EMBL/GenBank/DDBJ whole genome shotgun (WGS) entry which is preliminary data.</text>
</comment>
<dbReference type="PANTHER" id="PTHR11592:SF78">
    <property type="entry name" value="GLUTATHIONE PEROXIDASE"/>
    <property type="match status" value="1"/>
</dbReference>
<evidence type="ECO:0000256" key="1">
    <source>
        <dbReference type="ARBA" id="ARBA00006926"/>
    </source>
</evidence>
<dbReference type="InterPro" id="IPR036249">
    <property type="entry name" value="Thioredoxin-like_sf"/>
</dbReference>
<reference evidence="5" key="1">
    <citation type="submission" date="2020-11" db="EMBL/GenBank/DDBJ databases">
        <title>Bacterial whole genome sequence for Panacibacter sp. DH6.</title>
        <authorList>
            <person name="Le V."/>
            <person name="Ko S."/>
            <person name="Ahn C.-Y."/>
            <person name="Oh H.-M."/>
        </authorList>
    </citation>
    <scope>NUCLEOTIDE SEQUENCE</scope>
    <source>
        <strain evidence="5">DH6</strain>
    </source>
</reference>
<keyword evidence="3" id="KW-0560">Oxidoreductase</keyword>
<evidence type="ECO:0000313" key="6">
    <source>
        <dbReference type="Proteomes" id="UP000628448"/>
    </source>
</evidence>
<protein>
    <submittedName>
        <fullName evidence="5">Glutathione peroxidase</fullName>
    </submittedName>
</protein>
<keyword evidence="4" id="KW-0732">Signal</keyword>
<evidence type="ECO:0000256" key="3">
    <source>
        <dbReference type="ARBA" id="ARBA00023002"/>
    </source>
</evidence>
<evidence type="ECO:0000256" key="2">
    <source>
        <dbReference type="ARBA" id="ARBA00022559"/>
    </source>
</evidence>
<dbReference type="GO" id="GO:0006979">
    <property type="term" value="P:response to oxidative stress"/>
    <property type="evidence" value="ECO:0007669"/>
    <property type="project" value="InterPro"/>
</dbReference>
<keyword evidence="6" id="KW-1185">Reference proteome</keyword>
<dbReference type="EMBL" id="JADWYR010000002">
    <property type="protein sequence ID" value="MBG9377716.1"/>
    <property type="molecule type" value="Genomic_DNA"/>
</dbReference>
<evidence type="ECO:0000313" key="5">
    <source>
        <dbReference type="EMBL" id="MBG9377716.1"/>
    </source>
</evidence>